<name>A0A090Z7J9_PAEMA</name>
<evidence type="ECO:0008006" key="3">
    <source>
        <dbReference type="Google" id="ProtNLM"/>
    </source>
</evidence>
<dbReference type="HOGENOM" id="CLU_1077065_0_0_9"/>
<evidence type="ECO:0000313" key="1">
    <source>
        <dbReference type="EMBL" id="KFN07249.1"/>
    </source>
</evidence>
<protein>
    <recommendedName>
        <fullName evidence="3">DUF2313 domain-containing protein</fullName>
    </recommendedName>
</protein>
<accession>A0A090Z7J9</accession>
<dbReference type="Pfam" id="PF10076">
    <property type="entry name" value="Phage_Mu_Gp48"/>
    <property type="match status" value="1"/>
</dbReference>
<proteinExistence type="predicted"/>
<dbReference type="RefSeq" id="WP_036628790.1">
    <property type="nucleotide sequence ID" value="NZ_JAKOBR010000029.1"/>
</dbReference>
<reference evidence="1 2" key="1">
    <citation type="submission" date="2014-04" db="EMBL/GenBank/DDBJ databases">
        <authorList>
            <person name="Bishop-Lilly K.A."/>
            <person name="Broomall S.M."/>
            <person name="Chain P.S."/>
            <person name="Chertkov O."/>
            <person name="Coyne S.R."/>
            <person name="Daligault H.E."/>
            <person name="Davenport K.W."/>
            <person name="Erkkila T."/>
            <person name="Frey K.G."/>
            <person name="Gibbons H.S."/>
            <person name="Gu W."/>
            <person name="Jaissle J."/>
            <person name="Johnson S.L."/>
            <person name="Koroleva G.I."/>
            <person name="Ladner J.T."/>
            <person name="Lo C.-C."/>
            <person name="Minogue T.D."/>
            <person name="Munk C."/>
            <person name="Palacios G.F."/>
            <person name="Redden C.L."/>
            <person name="Rosenzweig C.N."/>
            <person name="Scholz M.B."/>
            <person name="Teshima H."/>
            <person name="Xu Y."/>
        </authorList>
    </citation>
    <scope>NUCLEOTIDE SEQUENCE [LARGE SCALE GENOMIC DNA]</scope>
    <source>
        <strain evidence="1 2">8244</strain>
    </source>
</reference>
<dbReference type="STRING" id="44252.DJ90_5652"/>
<dbReference type="Proteomes" id="UP000029278">
    <property type="component" value="Unassembled WGS sequence"/>
</dbReference>
<sequence>MISRRGPIMLGYLQRHFYRDSRRMLEILDTVGIELDGVWFTFDDILDQCFIDRATWGLDIWEEELALKTNLTDSYEVRRSRIKAKLIGTGTFTKQNILNLANAFSRKKNAKYLPLYEQYAFQLIYEIGDLISYGDLKAAFELVKPAHLALLVYIVAHFEIHNSIRQVSRLRLHCRVPFFGGRPWYLDGLQQLDGSVSLIGWTGERQRNRQRLEIRTSRHIENRQTGIVKVRQNYWTLDGSVTLDGSRLLSSQENILEV</sequence>
<gene>
    <name evidence="1" type="ORF">DJ90_5652</name>
</gene>
<dbReference type="EMBL" id="JMQA01000035">
    <property type="protein sequence ID" value="KFN07249.1"/>
    <property type="molecule type" value="Genomic_DNA"/>
</dbReference>
<organism evidence="1 2">
    <name type="scientific">Paenibacillus macerans</name>
    <name type="common">Bacillus macerans</name>
    <dbReference type="NCBI Taxonomy" id="44252"/>
    <lineage>
        <taxon>Bacteria</taxon>
        <taxon>Bacillati</taxon>
        <taxon>Bacillota</taxon>
        <taxon>Bacilli</taxon>
        <taxon>Bacillales</taxon>
        <taxon>Paenibacillaceae</taxon>
        <taxon>Paenibacillus</taxon>
    </lineage>
</organism>
<dbReference type="InterPro" id="IPR018755">
    <property type="entry name" value="Phage_Mu_Gp48"/>
</dbReference>
<keyword evidence="2" id="KW-1185">Reference proteome</keyword>
<comment type="caution">
    <text evidence="1">The sequence shown here is derived from an EMBL/GenBank/DDBJ whole genome shotgun (WGS) entry which is preliminary data.</text>
</comment>
<dbReference type="PATRIC" id="fig|44252.3.peg.3886"/>
<dbReference type="AlphaFoldDB" id="A0A090Z7J9"/>
<dbReference type="OrthoDB" id="1629754at2"/>
<dbReference type="GeneID" id="77009436"/>
<evidence type="ECO:0000313" key="2">
    <source>
        <dbReference type="Proteomes" id="UP000029278"/>
    </source>
</evidence>